<feature type="domain" description="J" evidence="1">
    <location>
        <begin position="192"/>
        <end position="257"/>
    </location>
</feature>
<dbReference type="PRINTS" id="PR00625">
    <property type="entry name" value="JDOMAIN"/>
</dbReference>
<gene>
    <name evidence="2" type="ORF">TVY486_0403740</name>
</gene>
<dbReference type="InterPro" id="IPR036869">
    <property type="entry name" value="J_dom_sf"/>
</dbReference>
<dbReference type="AlphaFoldDB" id="G0TUS1"/>
<organism evidence="2">
    <name type="scientific">Trypanosoma vivax (strain Y486)</name>
    <dbReference type="NCBI Taxonomy" id="1055687"/>
    <lineage>
        <taxon>Eukaryota</taxon>
        <taxon>Discoba</taxon>
        <taxon>Euglenozoa</taxon>
        <taxon>Kinetoplastea</taxon>
        <taxon>Metakinetoplastina</taxon>
        <taxon>Trypanosomatida</taxon>
        <taxon>Trypanosomatidae</taxon>
        <taxon>Trypanosoma</taxon>
        <taxon>Duttonella</taxon>
    </lineage>
</organism>
<dbReference type="InterPro" id="IPR001623">
    <property type="entry name" value="DnaJ_domain"/>
</dbReference>
<proteinExistence type="predicted"/>
<evidence type="ECO:0000259" key="1">
    <source>
        <dbReference type="PROSITE" id="PS50076"/>
    </source>
</evidence>
<sequence length="470" mass="50891">MAERHVDAESGISTKLEEKSGHVPLEGNSIFIDRVPKHVLQGLGDAVVNVTTGIGLGLGAAVAHPIAGALEGGPVGAAKGAGIGLLKLVGATVCGAATGASQIVRGLANTVEAVKESARGERFWCSLTGGWEEIRLDAELKELPLCDEDIYEAAHVAYLAHIKMANSVREGVVGDSGNRMSLNGDEGGYRPDYYAILGVEHAATGAEIRAAFHRKVLELHPDKNPANVEATRRFQEVVEANNILSNETSRAMYDNCTQGTVTTTGAHTPIEESLGAVFLDVFIGRVEWAIHLIPNTMFTSEMKRNLQLRRVYRLAQNLLRFVDDDGALEGARATVVDAVSTRRGVKLMTFVAEEYFVAARQHLTKNTLLREMDRFGTGKWTSVRHVVGVAAKAIPAAYKIAKKTLDEDDVLDAVVAICESDVRNTVLRASRLILFDLSVPAEQRQLRAERLIRFSNLIGEVIKDVGPVER</sequence>
<evidence type="ECO:0000313" key="2">
    <source>
        <dbReference type="EMBL" id="CCC47707.1"/>
    </source>
</evidence>
<protein>
    <submittedName>
        <fullName evidence="2">Putative chaperone protein DNAj</fullName>
    </submittedName>
</protein>
<dbReference type="PANTHER" id="PTHR44094:SF8">
    <property type="entry name" value="DNAJ HEAT SHOCK N-TERMINAL DOMAIN-CONTAINING PROTEIN-RELATED"/>
    <property type="match status" value="1"/>
</dbReference>
<dbReference type="VEuPathDB" id="TriTrypDB:TvY486_0403740"/>
<dbReference type="InterPro" id="IPR018253">
    <property type="entry name" value="DnaJ_domain_CS"/>
</dbReference>
<dbReference type="SUPFAM" id="SSF46565">
    <property type="entry name" value="Chaperone J-domain"/>
    <property type="match status" value="1"/>
</dbReference>
<dbReference type="InterPro" id="IPR052423">
    <property type="entry name" value="EMIR"/>
</dbReference>
<dbReference type="CDD" id="cd06257">
    <property type="entry name" value="DnaJ"/>
    <property type="match status" value="1"/>
</dbReference>
<dbReference type="Pfam" id="PF00226">
    <property type="entry name" value="DnaJ"/>
    <property type="match status" value="1"/>
</dbReference>
<dbReference type="SMART" id="SM00271">
    <property type="entry name" value="DnaJ"/>
    <property type="match status" value="1"/>
</dbReference>
<reference evidence="2" key="1">
    <citation type="journal article" date="2012" name="Proc. Natl. Acad. Sci. U.S.A.">
        <title>Antigenic diversity is generated by distinct evolutionary mechanisms in African trypanosome species.</title>
        <authorList>
            <person name="Jackson A.P."/>
            <person name="Berry A."/>
            <person name="Aslett M."/>
            <person name="Allison H.C."/>
            <person name="Burton P."/>
            <person name="Vavrova-Anderson J."/>
            <person name="Brown R."/>
            <person name="Browne H."/>
            <person name="Corton N."/>
            <person name="Hauser H."/>
            <person name="Gamble J."/>
            <person name="Gilderthorp R."/>
            <person name="Marcello L."/>
            <person name="McQuillan J."/>
            <person name="Otto T.D."/>
            <person name="Quail M.A."/>
            <person name="Sanders M.J."/>
            <person name="van Tonder A."/>
            <person name="Ginger M.L."/>
            <person name="Field M.C."/>
            <person name="Barry J.D."/>
            <person name="Hertz-Fowler C."/>
            <person name="Berriman M."/>
        </authorList>
    </citation>
    <scope>NUCLEOTIDE SEQUENCE</scope>
    <source>
        <strain evidence="2">Y486</strain>
    </source>
</reference>
<dbReference type="Gene3D" id="1.10.287.110">
    <property type="entry name" value="DnaJ domain"/>
    <property type="match status" value="1"/>
</dbReference>
<accession>G0TUS1</accession>
<name>G0TUS1_TRYVY</name>
<dbReference type="EMBL" id="HE573020">
    <property type="protein sequence ID" value="CCC47707.1"/>
    <property type="molecule type" value="Genomic_DNA"/>
</dbReference>
<dbReference type="PROSITE" id="PS50076">
    <property type="entry name" value="DNAJ_2"/>
    <property type="match status" value="1"/>
</dbReference>
<dbReference type="OMA" id="PKHALQG"/>
<dbReference type="PANTHER" id="PTHR44094">
    <property type="entry name" value="DNAJ HEAT SHOCK N-TERMINAL DOMAIN-CONTAINING PROTEIN"/>
    <property type="match status" value="1"/>
</dbReference>
<dbReference type="PROSITE" id="PS00636">
    <property type="entry name" value="DNAJ_1"/>
    <property type="match status" value="1"/>
</dbReference>